<keyword evidence="2" id="KW-0812">Transmembrane</keyword>
<dbReference type="Proteomes" id="UP001497623">
    <property type="component" value="Unassembled WGS sequence"/>
</dbReference>
<keyword evidence="4" id="KW-1185">Reference proteome</keyword>
<feature type="compositionally biased region" description="Basic and acidic residues" evidence="1">
    <location>
        <begin position="449"/>
        <end position="460"/>
    </location>
</feature>
<feature type="region of interest" description="Disordered" evidence="1">
    <location>
        <begin position="306"/>
        <end position="342"/>
    </location>
</feature>
<feature type="compositionally biased region" description="Polar residues" evidence="1">
    <location>
        <begin position="377"/>
        <end position="410"/>
    </location>
</feature>
<keyword evidence="2" id="KW-0472">Membrane</keyword>
<dbReference type="EMBL" id="CAXKWB010005022">
    <property type="protein sequence ID" value="CAL4076320.1"/>
    <property type="molecule type" value="Genomic_DNA"/>
</dbReference>
<dbReference type="Gene3D" id="1.20.140.150">
    <property type="match status" value="1"/>
</dbReference>
<organism evidence="3 4">
    <name type="scientific">Meganyctiphanes norvegica</name>
    <name type="common">Northern krill</name>
    <name type="synonym">Thysanopoda norvegica</name>
    <dbReference type="NCBI Taxonomy" id="48144"/>
    <lineage>
        <taxon>Eukaryota</taxon>
        <taxon>Metazoa</taxon>
        <taxon>Ecdysozoa</taxon>
        <taxon>Arthropoda</taxon>
        <taxon>Crustacea</taxon>
        <taxon>Multicrustacea</taxon>
        <taxon>Malacostraca</taxon>
        <taxon>Eumalacostraca</taxon>
        <taxon>Eucarida</taxon>
        <taxon>Euphausiacea</taxon>
        <taxon>Euphausiidae</taxon>
        <taxon>Meganyctiphanes</taxon>
    </lineage>
</organism>
<name>A0AAV2QBD3_MEGNR</name>
<evidence type="ECO:0000313" key="4">
    <source>
        <dbReference type="Proteomes" id="UP001497623"/>
    </source>
</evidence>
<feature type="region of interest" description="Disordered" evidence="1">
    <location>
        <begin position="360"/>
        <end position="460"/>
    </location>
</feature>
<evidence type="ECO:0000313" key="3">
    <source>
        <dbReference type="EMBL" id="CAL4076320.1"/>
    </source>
</evidence>
<sequence length="460" mass="52464">GMVIYIATLKGEVADKLRAKSSYQPPLFSYSYGWSFILIMTGFICTEIAGISAVFLYIYSHKRDWNKKDQQRFLTNSLAVPPAPPCLKHYSRPPEHVPMQNHQTQMNKSKKNHVQYDYHQPLLDHGQPSGNHTSRATVHPVENHQEYQHNALQEPNRRPQTHCNRQCCNKETPGYSYHQIQNTLDLARQPLLNFNKSNCECSITRNGTSLEDLTKYRKPPSPNINRQERPQTWTLPRRNTRLENKQQPLGNTKLSTSFTSPQLREAGARSCCSPCDCFYCCCCCRDRPPPSLPPCCSNPHQNPHQNQSFSHYPPHTRLPPPDITFNHHHHQPYHREMSYHQARPEVSSYPNQCCNGAPGGQMPPMRLSQYRPGTPPASYSHNGTPSATRHSTPSASRRNPAVSPNVSLSRSRPHSRIGTPPLIRLNSGSSSHSQEDDCYDLQENGSQHYRHDSIRRTTPV</sequence>
<feature type="non-terminal residue" evidence="3">
    <location>
        <position position="1"/>
    </location>
</feature>
<evidence type="ECO:0000256" key="2">
    <source>
        <dbReference type="SAM" id="Phobius"/>
    </source>
</evidence>
<dbReference type="AlphaFoldDB" id="A0AAV2QBD3"/>
<keyword evidence="2" id="KW-1133">Transmembrane helix</keyword>
<proteinExistence type="predicted"/>
<protein>
    <submittedName>
        <fullName evidence="3">Uncharacterized protein</fullName>
    </submittedName>
</protein>
<reference evidence="3 4" key="1">
    <citation type="submission" date="2024-05" db="EMBL/GenBank/DDBJ databases">
        <authorList>
            <person name="Wallberg A."/>
        </authorList>
    </citation>
    <scope>NUCLEOTIDE SEQUENCE [LARGE SCALE GENOMIC DNA]</scope>
</reference>
<gene>
    <name evidence="3" type="ORF">MNOR_LOCUS10111</name>
</gene>
<evidence type="ECO:0000256" key="1">
    <source>
        <dbReference type="SAM" id="MobiDB-lite"/>
    </source>
</evidence>
<accession>A0AAV2QBD3</accession>
<comment type="caution">
    <text evidence="3">The sequence shown here is derived from an EMBL/GenBank/DDBJ whole genome shotgun (WGS) entry which is preliminary data.</text>
</comment>
<feature type="transmembrane region" description="Helical" evidence="2">
    <location>
        <begin position="32"/>
        <end position="59"/>
    </location>
</feature>